<feature type="coiled-coil region" evidence="6">
    <location>
        <begin position="276"/>
        <end position="303"/>
    </location>
</feature>
<sequence>MTDESNDLRSRMAEIEGKGATEPSGKPAEPEAKDEGNLRSRMADIEGKATSSGKRGSAAKSAGLAAAALVLGIGGYAVYNSVSQPSQPAVAIPTSNVQDFPEDRSASDSLGVPDAPDPIFIDRPVVTTQTDSATLARLADLETELAAARALVAERENETEQERVLRKELERERDRFASEIATLRSTAENDQERARAIEEQLQASLAGMREQIAANQRDLAAAQTKAQQDLLEQSENFQQQLNEARAVDPLEQERLRAETLRLEEEARERDRQAQLEQDNRARLEELRAERAALERERAQSALVAVNNSGASEAGAAEGRQLSANESFVQRVVEPVPVARATQITAPQATVPQGTIIQASLETAVDSTLPGPIRGVVSEDVHSMDGSAVLIPGGSKVFGEYSSGIELGQERILIVWTRILTPSNRSVNIASYGADQLGRSGTGGAVDTRFGKRFGGAAAISIIGAGPAIAANKLEDDDVSTVVQGVGDDFSSATDTAIGSYINLPPTIHVRQGTSVTIIVDRDLEIF</sequence>
<feature type="compositionally biased region" description="Basic and acidic residues" evidence="7">
    <location>
        <begin position="28"/>
        <end position="47"/>
    </location>
</feature>
<evidence type="ECO:0000256" key="4">
    <source>
        <dbReference type="ARBA" id="ARBA00022989"/>
    </source>
</evidence>
<protein>
    <submittedName>
        <fullName evidence="8">Type IV secretion system protein VirB10</fullName>
    </submittedName>
</protein>
<comment type="caution">
    <text evidence="8">The sequence shown here is derived from an EMBL/GenBank/DDBJ whole genome shotgun (WGS) entry which is preliminary data.</text>
</comment>
<keyword evidence="5" id="KW-0472">Membrane</keyword>
<evidence type="ECO:0000256" key="3">
    <source>
        <dbReference type="ARBA" id="ARBA00022692"/>
    </source>
</evidence>
<dbReference type="Proteomes" id="UP000324282">
    <property type="component" value="Unassembled WGS sequence"/>
</dbReference>
<accession>A0A5S5BJW5</accession>
<reference evidence="8 9" key="1">
    <citation type="submission" date="2019-07" db="EMBL/GenBank/DDBJ databases">
        <title>Deep subsurface shale carbon reservoir microbial communities from Ohio and West Virginia, USA.</title>
        <authorList>
            <person name="Wrighton K."/>
        </authorList>
    </citation>
    <scope>NUCLEOTIDE SEQUENCE [LARGE SCALE GENOMIC DNA]</scope>
    <source>
        <strain evidence="8 9">NP_8Ht</strain>
    </source>
</reference>
<dbReference type="Gene3D" id="2.40.128.260">
    <property type="entry name" value="Type IV secretion system, VirB10/TraB/TrbI"/>
    <property type="match status" value="1"/>
</dbReference>
<feature type="compositionally biased region" description="Low complexity" evidence="7">
    <location>
        <begin position="48"/>
        <end position="58"/>
    </location>
</feature>
<dbReference type="InterPro" id="IPR042217">
    <property type="entry name" value="T4SS_VirB10/TrbI"/>
</dbReference>
<feature type="region of interest" description="Disordered" evidence="7">
    <location>
        <begin position="1"/>
        <end position="58"/>
    </location>
</feature>
<evidence type="ECO:0000313" key="9">
    <source>
        <dbReference type="Proteomes" id="UP000324282"/>
    </source>
</evidence>
<keyword evidence="6" id="KW-0175">Coiled coil</keyword>
<dbReference type="GO" id="GO:0016020">
    <property type="term" value="C:membrane"/>
    <property type="evidence" value="ECO:0007669"/>
    <property type="project" value="UniProtKB-SubCell"/>
</dbReference>
<evidence type="ECO:0000256" key="7">
    <source>
        <dbReference type="SAM" id="MobiDB-lite"/>
    </source>
</evidence>
<dbReference type="AlphaFoldDB" id="A0A5S5BJW5"/>
<comment type="similarity">
    <text evidence="2">Belongs to the TrbI/VirB10 family.</text>
</comment>
<evidence type="ECO:0000256" key="2">
    <source>
        <dbReference type="ARBA" id="ARBA00010265"/>
    </source>
</evidence>
<comment type="subcellular location">
    <subcellularLocation>
        <location evidence="1">Membrane</location>
        <topology evidence="1">Single-pass membrane protein</topology>
    </subcellularLocation>
</comment>
<keyword evidence="3" id="KW-0812">Transmembrane</keyword>
<dbReference type="EMBL" id="VNHQ01000002">
    <property type="protein sequence ID" value="TYP67339.1"/>
    <property type="molecule type" value="Genomic_DNA"/>
</dbReference>
<evidence type="ECO:0000256" key="5">
    <source>
        <dbReference type="ARBA" id="ARBA00023136"/>
    </source>
</evidence>
<evidence type="ECO:0000256" key="6">
    <source>
        <dbReference type="SAM" id="Coils"/>
    </source>
</evidence>
<dbReference type="RefSeq" id="WP_187433481.1">
    <property type="nucleotide sequence ID" value="NZ_VNHQ01000002.1"/>
</dbReference>
<dbReference type="Pfam" id="PF03743">
    <property type="entry name" value="TrbI"/>
    <property type="match status" value="1"/>
</dbReference>
<dbReference type="InterPro" id="IPR005498">
    <property type="entry name" value="T4SS_VirB10/TraB/TrbI"/>
</dbReference>
<keyword evidence="4" id="KW-1133">Transmembrane helix</keyword>
<feature type="coiled-coil region" evidence="6">
    <location>
        <begin position="138"/>
        <end position="247"/>
    </location>
</feature>
<evidence type="ECO:0000313" key="8">
    <source>
        <dbReference type="EMBL" id="TYP67339.1"/>
    </source>
</evidence>
<dbReference type="CDD" id="cd16429">
    <property type="entry name" value="VirB10"/>
    <property type="match status" value="1"/>
</dbReference>
<name>A0A5S5BJW5_STUST</name>
<proteinExistence type="inferred from homology"/>
<evidence type="ECO:0000256" key="1">
    <source>
        <dbReference type="ARBA" id="ARBA00004167"/>
    </source>
</evidence>
<feature type="compositionally biased region" description="Basic and acidic residues" evidence="7">
    <location>
        <begin position="1"/>
        <end position="19"/>
    </location>
</feature>
<gene>
    <name evidence="8" type="ORF">A9A72_10245</name>
</gene>
<organism evidence="8 9">
    <name type="scientific">Stutzerimonas stutzeri</name>
    <name type="common">Pseudomonas stutzeri</name>
    <dbReference type="NCBI Taxonomy" id="316"/>
    <lineage>
        <taxon>Bacteria</taxon>
        <taxon>Pseudomonadati</taxon>
        <taxon>Pseudomonadota</taxon>
        <taxon>Gammaproteobacteria</taxon>
        <taxon>Pseudomonadales</taxon>
        <taxon>Pseudomonadaceae</taxon>
        <taxon>Stutzerimonas</taxon>
    </lineage>
</organism>